<feature type="compositionally biased region" description="Acidic residues" evidence="4">
    <location>
        <begin position="286"/>
        <end position="295"/>
    </location>
</feature>
<feature type="coiled-coil region" evidence="3">
    <location>
        <begin position="134"/>
        <end position="172"/>
    </location>
</feature>
<sequence length="409" mass="45450">MENQQQKKKKKKIILIILCVVLVLVALFAAIFIAIHQKNKVTVDGEEGTVIAMQVKELSGEGEVDSGNYFTGVIEPKATSKYNIDSSKGTVNKCYVKVGDTVKKDQKLYSYSNPEGDLEVREAELELEMQKSTTSQQQATINKLTKQIKDANEEEQDALKQEKAQAELELKQASFGVEKAEAALKAVQSKNNNNVVYSTVSGVVKQLDQSQMNKTVITEETNPAIFMEIVDMSTYYIKGSVDEFRRDELKKDQKVTVINRQDESETWEGKISEVGELPDGASEENTTSDEMEMEENPNLTKYPFTVELSAAKGLNIGRHVFISLDVEGNDATSDTLSLPSDFLVEKDGKTIVWTANDGTAKATEVKTGEKNEELMTVEITEGLTTDDYIIYPDSFVKEGMEVQNDAPTE</sequence>
<feature type="region of interest" description="Disordered" evidence="4">
    <location>
        <begin position="274"/>
        <end position="295"/>
    </location>
</feature>
<evidence type="ECO:0000313" key="9">
    <source>
        <dbReference type="EMBL" id="MBK1960748.1"/>
    </source>
</evidence>
<keyword evidence="5" id="KW-0472">Membrane</keyword>
<feature type="domain" description="YknX-like barrel-sandwich hybrid" evidence="6">
    <location>
        <begin position="82"/>
        <end position="215"/>
    </location>
</feature>
<dbReference type="PANTHER" id="PTHR32347">
    <property type="entry name" value="EFFLUX SYSTEM COMPONENT YKNX-RELATED"/>
    <property type="match status" value="1"/>
</dbReference>
<proteinExistence type="predicted"/>
<dbReference type="RefSeq" id="WP_200289079.1">
    <property type="nucleotide sequence ID" value="NZ_JAENOF010000001.1"/>
</dbReference>
<comment type="subcellular location">
    <subcellularLocation>
        <location evidence="1">Cell envelope</location>
    </subcellularLocation>
</comment>
<evidence type="ECO:0000256" key="1">
    <source>
        <dbReference type="ARBA" id="ARBA00004196"/>
    </source>
</evidence>
<dbReference type="PANTHER" id="PTHR32347:SF14">
    <property type="entry name" value="EFFLUX SYSTEM COMPONENT YKNX-RELATED"/>
    <property type="match status" value="1"/>
</dbReference>
<dbReference type="EMBL" id="JAENOF010000001">
    <property type="protein sequence ID" value="MBK1960748.1"/>
    <property type="molecule type" value="Genomic_DNA"/>
</dbReference>
<feature type="transmembrane region" description="Helical" evidence="5">
    <location>
        <begin position="12"/>
        <end position="35"/>
    </location>
</feature>
<evidence type="ECO:0000256" key="5">
    <source>
        <dbReference type="SAM" id="Phobius"/>
    </source>
</evidence>
<reference evidence="9 10" key="1">
    <citation type="submission" date="2021-01" db="EMBL/GenBank/DDBJ databases">
        <title>Listeria ivanovii strains from Norway.</title>
        <authorList>
            <person name="Fagerlund A."/>
        </authorList>
    </citation>
    <scope>NUCLEOTIDE SEQUENCE [LARGE SCALE GENOMIC DNA]</scope>
    <source>
        <strain evidence="9 10">MF6989</strain>
    </source>
</reference>
<dbReference type="Gene3D" id="1.10.287.470">
    <property type="entry name" value="Helix hairpin bin"/>
    <property type="match status" value="1"/>
</dbReference>
<evidence type="ECO:0000259" key="6">
    <source>
        <dbReference type="Pfam" id="PF25984"/>
    </source>
</evidence>
<dbReference type="Proteomes" id="UP000633035">
    <property type="component" value="Unassembled WGS sequence"/>
</dbReference>
<evidence type="ECO:0000256" key="3">
    <source>
        <dbReference type="SAM" id="Coils"/>
    </source>
</evidence>
<comment type="caution">
    <text evidence="9">The sequence shown here is derived from an EMBL/GenBank/DDBJ whole genome shotgun (WGS) entry which is preliminary data.</text>
</comment>
<dbReference type="Pfam" id="PF25989">
    <property type="entry name" value="YknX_C"/>
    <property type="match status" value="1"/>
</dbReference>
<dbReference type="InterPro" id="IPR058637">
    <property type="entry name" value="YknX-like_C"/>
</dbReference>
<dbReference type="Pfam" id="PF25984">
    <property type="entry name" value="BSH_YknX"/>
    <property type="match status" value="1"/>
</dbReference>
<keyword evidence="5" id="KW-0812">Transmembrane</keyword>
<protein>
    <submittedName>
        <fullName evidence="9">Efflux RND transporter periplasmic adaptor subunit</fullName>
    </submittedName>
</protein>
<evidence type="ECO:0000259" key="7">
    <source>
        <dbReference type="Pfam" id="PF25989"/>
    </source>
</evidence>
<dbReference type="Gene3D" id="2.40.30.170">
    <property type="match status" value="1"/>
</dbReference>
<dbReference type="SUPFAM" id="SSF111369">
    <property type="entry name" value="HlyD-like secretion proteins"/>
    <property type="match status" value="1"/>
</dbReference>
<evidence type="ECO:0000259" key="8">
    <source>
        <dbReference type="Pfam" id="PF25990"/>
    </source>
</evidence>
<accession>A0ABS1G1K7</accession>
<gene>
    <name evidence="9" type="ORF">JI642_01355</name>
</gene>
<dbReference type="InterPro" id="IPR050465">
    <property type="entry name" value="UPF0194_transport"/>
</dbReference>
<dbReference type="InterPro" id="IPR058636">
    <property type="entry name" value="Beta-barrel_YknX"/>
</dbReference>
<dbReference type="InterPro" id="IPR058639">
    <property type="entry name" value="BSH_YknX-like"/>
</dbReference>
<keyword evidence="2 3" id="KW-0175">Coiled coil</keyword>
<evidence type="ECO:0000256" key="2">
    <source>
        <dbReference type="ARBA" id="ARBA00023054"/>
    </source>
</evidence>
<name>A0ABS1G1K7_LISIV</name>
<evidence type="ECO:0000256" key="4">
    <source>
        <dbReference type="SAM" id="MobiDB-lite"/>
    </source>
</evidence>
<dbReference type="Pfam" id="PF25990">
    <property type="entry name" value="Beta-barrel_YknX"/>
    <property type="match status" value="1"/>
</dbReference>
<feature type="domain" description="YknX-like C-terminal permuted SH3-like" evidence="7">
    <location>
        <begin position="336"/>
        <end position="403"/>
    </location>
</feature>
<keyword evidence="10" id="KW-1185">Reference proteome</keyword>
<evidence type="ECO:0000313" key="10">
    <source>
        <dbReference type="Proteomes" id="UP000633035"/>
    </source>
</evidence>
<keyword evidence="5" id="KW-1133">Transmembrane helix</keyword>
<dbReference type="Gene3D" id="2.40.420.20">
    <property type="match status" value="1"/>
</dbReference>
<dbReference type="Gene3D" id="2.40.50.100">
    <property type="match status" value="1"/>
</dbReference>
<organism evidence="9 10">
    <name type="scientific">Listeria ivanovii subsp. londoniensis</name>
    <dbReference type="NCBI Taxonomy" id="202752"/>
    <lineage>
        <taxon>Bacteria</taxon>
        <taxon>Bacillati</taxon>
        <taxon>Bacillota</taxon>
        <taxon>Bacilli</taxon>
        <taxon>Bacillales</taxon>
        <taxon>Listeriaceae</taxon>
        <taxon>Listeria</taxon>
    </lineage>
</organism>
<feature type="domain" description="YknX-like beta-barrel" evidence="8">
    <location>
        <begin position="236"/>
        <end position="322"/>
    </location>
</feature>